<name>A0ABQ5MFU4_9FLAO</name>
<comment type="caution">
    <text evidence="1">The sequence shown here is derived from an EMBL/GenBank/DDBJ whole genome shotgun (WGS) entry which is preliminary data.</text>
</comment>
<evidence type="ECO:0000313" key="2">
    <source>
        <dbReference type="Proteomes" id="UP001143543"/>
    </source>
</evidence>
<dbReference type="Proteomes" id="UP001143543">
    <property type="component" value="Unassembled WGS sequence"/>
</dbReference>
<proteinExistence type="predicted"/>
<evidence type="ECO:0000313" key="1">
    <source>
        <dbReference type="EMBL" id="GLB48285.1"/>
    </source>
</evidence>
<gene>
    <name evidence="1" type="ORF">Y10_06530</name>
</gene>
<organism evidence="1 2">
    <name type="scientific">Neptunitalea lumnitzerae</name>
    <dbReference type="NCBI Taxonomy" id="2965509"/>
    <lineage>
        <taxon>Bacteria</taxon>
        <taxon>Pseudomonadati</taxon>
        <taxon>Bacteroidota</taxon>
        <taxon>Flavobacteriia</taxon>
        <taxon>Flavobacteriales</taxon>
        <taxon>Flavobacteriaceae</taxon>
        <taxon>Neptunitalea</taxon>
    </lineage>
</organism>
<sequence length="80" mass="9273">MTKLHFVRPALISGKREEFRLGEYLGKQLFKLLDYVMVGPLEKYKSVHPSKIAKTMIWLANHSYDKVVVESDQIQKLGSH</sequence>
<keyword evidence="2" id="KW-1185">Reference proteome</keyword>
<reference evidence="1" key="1">
    <citation type="submission" date="2022-07" db="EMBL/GenBank/DDBJ databases">
        <title>Taxonomy of Novel Oxalotrophic and Methylotrophic Bacteria.</title>
        <authorList>
            <person name="Sahin N."/>
            <person name="Tani A."/>
        </authorList>
    </citation>
    <scope>NUCLEOTIDE SEQUENCE</scope>
    <source>
        <strain evidence="1">Y10</strain>
    </source>
</reference>
<dbReference type="EMBL" id="BRVO01000001">
    <property type="protein sequence ID" value="GLB48285.1"/>
    <property type="molecule type" value="Genomic_DNA"/>
</dbReference>
<dbReference type="Gene3D" id="3.40.50.720">
    <property type="entry name" value="NAD(P)-binding Rossmann-like Domain"/>
    <property type="match status" value="1"/>
</dbReference>
<protein>
    <submittedName>
        <fullName evidence="1">Uncharacterized protein</fullName>
    </submittedName>
</protein>
<dbReference type="RefSeq" id="WP_309297814.1">
    <property type="nucleotide sequence ID" value="NZ_BRVO01000001.1"/>
</dbReference>
<accession>A0ABQ5MFU4</accession>